<evidence type="ECO:0000313" key="1">
    <source>
        <dbReference type="EMBL" id="CUN92841.1"/>
    </source>
</evidence>
<dbReference type="GO" id="GO:0005975">
    <property type="term" value="P:carbohydrate metabolic process"/>
    <property type="evidence" value="ECO:0007669"/>
    <property type="project" value="InterPro"/>
</dbReference>
<dbReference type="EMBL" id="CYZU01000005">
    <property type="protein sequence ID" value="CUN92841.1"/>
    <property type="molecule type" value="Genomic_DNA"/>
</dbReference>
<dbReference type="RefSeq" id="WP_055151310.1">
    <property type="nucleotide sequence ID" value="NZ_CYZU01000005.1"/>
</dbReference>
<dbReference type="Proteomes" id="UP000095544">
    <property type="component" value="Unassembled WGS sequence"/>
</dbReference>
<organism evidence="1 2">
    <name type="scientific">Faecalicatena contorta</name>
    <dbReference type="NCBI Taxonomy" id="39482"/>
    <lineage>
        <taxon>Bacteria</taxon>
        <taxon>Bacillati</taxon>
        <taxon>Bacillota</taxon>
        <taxon>Clostridia</taxon>
        <taxon>Lachnospirales</taxon>
        <taxon>Lachnospiraceae</taxon>
        <taxon>Faecalicatena</taxon>
    </lineage>
</organism>
<dbReference type="Gene3D" id="1.50.10.20">
    <property type="match status" value="1"/>
</dbReference>
<dbReference type="OrthoDB" id="179491at2"/>
<dbReference type="AlphaFoldDB" id="A0A174AVK1"/>
<dbReference type="InterPro" id="IPR008928">
    <property type="entry name" value="6-hairpin_glycosidase_sf"/>
</dbReference>
<accession>A0A174AVK1</accession>
<dbReference type="SUPFAM" id="SSF48208">
    <property type="entry name" value="Six-hairpin glycosidases"/>
    <property type="match status" value="1"/>
</dbReference>
<proteinExistence type="predicted"/>
<evidence type="ECO:0000313" key="2">
    <source>
        <dbReference type="Proteomes" id="UP000095544"/>
    </source>
</evidence>
<protein>
    <submittedName>
        <fullName evidence="1">Uncharacterized protein</fullName>
    </submittedName>
</protein>
<gene>
    <name evidence="1" type="ORF">ERS852491_00849</name>
</gene>
<sequence>MFIDLEFIRQFEAYSPMISIWKTREESSPDMRVFVDFPVVLKDIKGAKKKIRYDACGVYEDGFYGEAQAEDRYGNQYKIRDIWKIENQLIRLDRTAACTRFTEETGIHLTTEFRVRGSRESSFDDYQFVIPGAFYNKNDTDGDGEEDYLGTYSQDYKDDRNPSMSVTAYAQKSQCFLSLLRADIPCKDTTITRRQIQKRHFIHDTDIGSLGLAPSEYHVGECILRCDYPFYERNTFCLNVDGSEWAAYQGVEEGTKLQMSYLLQAGEAERLTDASWQTTSLQIDRLLQEEVPLPFTLEESIQYRRDMVLNSFREFPDKKGRPAGYFIHFSPRQSYGEQNLLEYGFCGAQTLLAYDMLSAAWEKGQHGTERFLQYRESARKTLDYFVENCVEESGLPIGLYSVDKEEIVYWWTGILLPFQYSHDRKELEDYLGNQIVGALMDIAGELAKVEGNYFRSMTDTMFYLMKSYLIEKENGQGHPEWLQAVLNFCERLLRIQNANGSWNRGYTMEGEPLAHPQEWFGRSEKEQGSGAIFPIPLLVEVYRYTKEEKYLESARKAAGFILRQYIGDTTYIGGINDTSHKKSVKMDAASVMFVMRSMLALYEQCGDAVYLSGAADAARILAGWTYLWDIPFDADTLLGRHGFRTTGWAGCDVIPAGSYVDCSFEEVVPEFLRIAEYCHDGRLARVAEAVTRGMQQGLSTPADMYGYAMPGVQCEGYMTSLWLADTEYKEFSGAAAKNKGDDNDTCNGFVNGMTLLNLDSLKRKYGTLDFGNICKNLYNK</sequence>
<reference evidence="1 2" key="1">
    <citation type="submission" date="2015-09" db="EMBL/GenBank/DDBJ databases">
        <authorList>
            <consortium name="Pathogen Informatics"/>
        </authorList>
    </citation>
    <scope>NUCLEOTIDE SEQUENCE [LARGE SCALE GENOMIC DNA]</scope>
    <source>
        <strain evidence="1 2">2789STDY5834876</strain>
    </source>
</reference>
<name>A0A174AVK1_9FIRM</name>
<dbReference type="STRING" id="39482.ERS852491_00849"/>